<evidence type="ECO:0000259" key="8">
    <source>
        <dbReference type="Pfam" id="PF10406"/>
    </source>
</evidence>
<comment type="subcellular location">
    <subcellularLocation>
        <location evidence="1">Nucleus</location>
    </subcellularLocation>
</comment>
<dbReference type="InterPro" id="IPR019473">
    <property type="entry name" value="TFIID_su8_C"/>
</dbReference>
<sequence>MAKRLLEADHSGPRPDGTRPILKKRKIVHHKLLHTQPYDIPDQIDGAGPGPGFFTQQLHRAIGIEMRGVGFSGATPDAMQAVASRVEEYMLHFLGNVRTAMNASRRTAPVPHDFIHALKKAKLKPSDLQHCLDRGDVPPSLLQPQIPAPSPQEQPPPNVEALLGPALSGAAEKASKKYIPSHLPSFPSKHTWQATPVYTQRETDPRKIREKATAEGIMAEQSLRKLQAAHKAGIQKQGATKKRMPKQRKKIEDLFEEAIKDIQKNEAEREQTRMNKEQEQHDGQFDFGLDSPPRQRKPVKKKPEQQVDGTMCVNYDRKFWRVTARDGVSGM</sequence>
<feature type="region of interest" description="Disordered" evidence="7">
    <location>
        <begin position="1"/>
        <end position="20"/>
    </location>
</feature>
<evidence type="ECO:0000256" key="5">
    <source>
        <dbReference type="ARBA" id="ARBA00023163"/>
    </source>
</evidence>
<evidence type="ECO:0000256" key="3">
    <source>
        <dbReference type="ARBA" id="ARBA00017307"/>
    </source>
</evidence>
<keyword evidence="5" id="KW-0804">Transcription</keyword>
<evidence type="ECO:0000313" key="10">
    <source>
        <dbReference type="Proteomes" id="UP000799536"/>
    </source>
</evidence>
<accession>A0A9P4MWP6</accession>
<evidence type="ECO:0000256" key="7">
    <source>
        <dbReference type="SAM" id="MobiDB-lite"/>
    </source>
</evidence>
<dbReference type="Pfam" id="PF10406">
    <property type="entry name" value="TAF8_C"/>
    <property type="match status" value="1"/>
</dbReference>
<dbReference type="OrthoDB" id="2193813at2759"/>
<feature type="region of interest" description="Disordered" evidence="7">
    <location>
        <begin position="266"/>
        <end position="308"/>
    </location>
</feature>
<evidence type="ECO:0000256" key="6">
    <source>
        <dbReference type="ARBA" id="ARBA00023242"/>
    </source>
</evidence>
<protein>
    <recommendedName>
        <fullName evidence="3">Transcription initiation factor TFIID subunit 8</fullName>
    </recommendedName>
</protein>
<evidence type="ECO:0000256" key="2">
    <source>
        <dbReference type="ARBA" id="ARBA00008767"/>
    </source>
</evidence>
<keyword evidence="6" id="KW-0539">Nucleus</keyword>
<gene>
    <name evidence="9" type="ORF">GQ43DRAFT_369212</name>
</gene>
<dbReference type="AlphaFoldDB" id="A0A9P4MWP6"/>
<dbReference type="PANTHER" id="PTHR46469">
    <property type="entry name" value="TRANSCRIPTION INITIATION FACTOR TFIID SUBUNIT 8"/>
    <property type="match status" value="1"/>
</dbReference>
<proteinExistence type="inferred from homology"/>
<evidence type="ECO:0000313" key="9">
    <source>
        <dbReference type="EMBL" id="KAF2202388.1"/>
    </source>
</evidence>
<dbReference type="CDD" id="cd00076">
    <property type="entry name" value="HFD_SF"/>
    <property type="match status" value="1"/>
</dbReference>
<feature type="compositionally biased region" description="Pro residues" evidence="7">
    <location>
        <begin position="146"/>
        <end position="158"/>
    </location>
</feature>
<evidence type="ECO:0000256" key="1">
    <source>
        <dbReference type="ARBA" id="ARBA00004123"/>
    </source>
</evidence>
<feature type="compositionally biased region" description="Basic and acidic residues" evidence="7">
    <location>
        <begin position="266"/>
        <end position="284"/>
    </location>
</feature>
<dbReference type="PANTHER" id="PTHR46469:SF1">
    <property type="entry name" value="TRANSCRIPTION INITIATION FACTOR TFIID SUBUNIT 8"/>
    <property type="match status" value="1"/>
</dbReference>
<feature type="domain" description="Transcription factor TFIID subunit 8 C-terminal" evidence="8">
    <location>
        <begin position="178"/>
        <end position="226"/>
    </location>
</feature>
<name>A0A9P4MWP6_9PLEO</name>
<feature type="compositionally biased region" description="Basic and acidic residues" evidence="7">
    <location>
        <begin position="1"/>
        <end position="17"/>
    </location>
</feature>
<evidence type="ECO:0000256" key="4">
    <source>
        <dbReference type="ARBA" id="ARBA00023015"/>
    </source>
</evidence>
<dbReference type="Proteomes" id="UP000799536">
    <property type="component" value="Unassembled WGS sequence"/>
</dbReference>
<dbReference type="GO" id="GO:0005669">
    <property type="term" value="C:transcription factor TFIID complex"/>
    <property type="evidence" value="ECO:0007669"/>
    <property type="project" value="InterPro"/>
</dbReference>
<reference evidence="9" key="1">
    <citation type="journal article" date="2020" name="Stud. Mycol.">
        <title>101 Dothideomycetes genomes: a test case for predicting lifestyles and emergence of pathogens.</title>
        <authorList>
            <person name="Haridas S."/>
            <person name="Albert R."/>
            <person name="Binder M."/>
            <person name="Bloem J."/>
            <person name="Labutti K."/>
            <person name="Salamov A."/>
            <person name="Andreopoulos B."/>
            <person name="Baker S."/>
            <person name="Barry K."/>
            <person name="Bills G."/>
            <person name="Bluhm B."/>
            <person name="Cannon C."/>
            <person name="Castanera R."/>
            <person name="Culley D."/>
            <person name="Daum C."/>
            <person name="Ezra D."/>
            <person name="Gonzalez J."/>
            <person name="Henrissat B."/>
            <person name="Kuo A."/>
            <person name="Liang C."/>
            <person name="Lipzen A."/>
            <person name="Lutzoni F."/>
            <person name="Magnuson J."/>
            <person name="Mondo S."/>
            <person name="Nolan M."/>
            <person name="Ohm R."/>
            <person name="Pangilinan J."/>
            <person name="Park H.-J."/>
            <person name="Ramirez L."/>
            <person name="Alfaro M."/>
            <person name="Sun H."/>
            <person name="Tritt A."/>
            <person name="Yoshinaga Y."/>
            <person name="Zwiers L.-H."/>
            <person name="Turgeon B."/>
            <person name="Goodwin S."/>
            <person name="Spatafora J."/>
            <person name="Crous P."/>
            <person name="Grigoriev I."/>
        </authorList>
    </citation>
    <scope>NUCLEOTIDE SEQUENCE</scope>
    <source>
        <strain evidence="9">ATCC 74209</strain>
    </source>
</reference>
<comment type="caution">
    <text evidence="9">The sequence shown here is derived from an EMBL/GenBank/DDBJ whole genome shotgun (WGS) entry which is preliminary data.</text>
</comment>
<keyword evidence="4" id="KW-0805">Transcription regulation</keyword>
<organism evidence="9 10">
    <name type="scientific">Delitschia confertaspora ATCC 74209</name>
    <dbReference type="NCBI Taxonomy" id="1513339"/>
    <lineage>
        <taxon>Eukaryota</taxon>
        <taxon>Fungi</taxon>
        <taxon>Dikarya</taxon>
        <taxon>Ascomycota</taxon>
        <taxon>Pezizomycotina</taxon>
        <taxon>Dothideomycetes</taxon>
        <taxon>Pleosporomycetidae</taxon>
        <taxon>Pleosporales</taxon>
        <taxon>Delitschiaceae</taxon>
        <taxon>Delitschia</taxon>
    </lineage>
</organism>
<dbReference type="EMBL" id="ML993938">
    <property type="protein sequence ID" value="KAF2202388.1"/>
    <property type="molecule type" value="Genomic_DNA"/>
</dbReference>
<dbReference type="GO" id="GO:0046982">
    <property type="term" value="F:protein heterodimerization activity"/>
    <property type="evidence" value="ECO:0007669"/>
    <property type="project" value="InterPro"/>
</dbReference>
<comment type="similarity">
    <text evidence="2">Belongs to the TAF8 family.</text>
</comment>
<feature type="region of interest" description="Disordered" evidence="7">
    <location>
        <begin position="134"/>
        <end position="159"/>
    </location>
</feature>
<dbReference type="CDD" id="cd08049">
    <property type="entry name" value="TAF8"/>
    <property type="match status" value="1"/>
</dbReference>
<dbReference type="InterPro" id="IPR037818">
    <property type="entry name" value="TAF8"/>
</dbReference>
<dbReference type="InterPro" id="IPR009072">
    <property type="entry name" value="Histone-fold"/>
</dbReference>
<dbReference type="GO" id="GO:0006367">
    <property type="term" value="P:transcription initiation at RNA polymerase II promoter"/>
    <property type="evidence" value="ECO:0007669"/>
    <property type="project" value="TreeGrafter"/>
</dbReference>
<keyword evidence="10" id="KW-1185">Reference proteome</keyword>
<dbReference type="Gene3D" id="1.10.20.10">
    <property type="entry name" value="Histone, subunit A"/>
    <property type="match status" value="1"/>
</dbReference>